<protein>
    <submittedName>
        <fullName evidence="2">Uncharacterized protein</fullName>
    </submittedName>
</protein>
<evidence type="ECO:0000313" key="2">
    <source>
        <dbReference type="EMBL" id="MIT93072.1"/>
    </source>
</evidence>
<dbReference type="EMBL" id="RSTU01000026">
    <property type="protein sequence ID" value="MIT93072.1"/>
    <property type="molecule type" value="Genomic_DNA"/>
</dbReference>
<sequence>MGQGACTVQEGQQGTTERQYPVTGVCPEVRESEQRLHAPASSGTEVEPLLYEIVTIVNYFVRRGGGMICYSPVFFAFPTENSIG</sequence>
<proteinExistence type="predicted"/>
<evidence type="ECO:0000256" key="1">
    <source>
        <dbReference type="SAM" id="MobiDB-lite"/>
    </source>
</evidence>
<feature type="compositionally biased region" description="Polar residues" evidence="1">
    <location>
        <begin position="9"/>
        <end position="18"/>
    </location>
</feature>
<gene>
    <name evidence="2" type="ORF">ATP91_22790</name>
</gene>
<dbReference type="AlphaFoldDB" id="A0A402TQ46"/>
<comment type="caution">
    <text evidence="2">The sequence shown here is derived from an EMBL/GenBank/DDBJ whole genome shotgun (WGS) entry which is preliminary data.</text>
</comment>
<dbReference type="Proteomes" id="UP000839515">
    <property type="component" value="Unassembled WGS sequence"/>
</dbReference>
<feature type="region of interest" description="Disordered" evidence="1">
    <location>
        <begin position="1"/>
        <end position="21"/>
    </location>
</feature>
<reference evidence="2" key="1">
    <citation type="submission" date="2018-08" db="EMBL/GenBank/DDBJ databases">
        <authorList>
            <consortium name="GenomeTrakr network: Whole genome sequencing for foodborne pathogen traceback"/>
        </authorList>
    </citation>
    <scope>NUCLEOTIDE SEQUENCE [LARGE SCALE GENOMIC DNA]</scope>
    <source>
        <strain evidence="2">CFSAN034428</strain>
    </source>
</reference>
<name>A0A402TQ46_SALER</name>
<organism evidence="2">
    <name type="scientific">Salmonella enterica</name>
    <name type="common">Salmonella choleraesuis</name>
    <dbReference type="NCBI Taxonomy" id="28901"/>
    <lineage>
        <taxon>Bacteria</taxon>
        <taxon>Pseudomonadati</taxon>
        <taxon>Pseudomonadota</taxon>
        <taxon>Gammaproteobacteria</taxon>
        <taxon>Enterobacterales</taxon>
        <taxon>Enterobacteriaceae</taxon>
        <taxon>Salmonella</taxon>
    </lineage>
</organism>
<accession>A0A402TQ46</accession>